<sequence length="506" mass="56796">MRAKLQFQGSEAAEHFSRQLEESFLGIVRKNLIADPAQGPVGFVAASVDGRYWSDTMWSRDQGTFMRELIHYGEFELAKAAWQASVDHVALNREGYYSFPMYVYPNQPRSGEEMDGTTVWLVSSFLLWERLPAEDAVRYRIEKYLLADTSPLRYILFILEKQPFVSGCGEFGGGIRMPTQPFYNVVQNGMVAMMLEFAGTRLKSGTRQAEALELGNRCLRTAAGLKESMLNRMVFEDGSWIWCLDPDTGRQAADEILNDEGNKGFAGINGILTHSSDVYGFMPLTRGDGWFVPASVQTFYKLLTTSHRMERFAKYGMFSQFDLEWEGNLTSASYGQGYAIQCMLLLDRPELYTKAVQYLIDATLEPVYPVTRDSRFWFYERYLCPDSEIPDGWEEGCGALNLVNVTEPLKCARLMLGVDDTGMETVSIVPRLPVGWTFAEATGLPVRTPSGYTRIDIRISSDSEGSVTSVTGEAADALPELRIRLGTAVNPSWHVVEPGMNRFAAN</sequence>
<name>A0ABV1L0U1_9BACL</name>
<dbReference type="Proteomes" id="UP001493487">
    <property type="component" value="Unassembled WGS sequence"/>
</dbReference>
<gene>
    <name evidence="1" type="ORF">QJS35_26240</name>
</gene>
<protein>
    <recommendedName>
        <fullName evidence="3">Glycosyl hydrolase 36 catalytic domain-containing protein</fullName>
    </recommendedName>
</protein>
<organism evidence="1 2">
    <name type="scientific">Cohnella silvisoli</name>
    <dbReference type="NCBI Taxonomy" id="2873699"/>
    <lineage>
        <taxon>Bacteria</taxon>
        <taxon>Bacillati</taxon>
        <taxon>Bacillota</taxon>
        <taxon>Bacilli</taxon>
        <taxon>Bacillales</taxon>
        <taxon>Paenibacillaceae</taxon>
        <taxon>Cohnella</taxon>
    </lineage>
</organism>
<dbReference type="SUPFAM" id="SSF48208">
    <property type="entry name" value="Six-hairpin glycosidases"/>
    <property type="match status" value="1"/>
</dbReference>
<comment type="caution">
    <text evidence="1">The sequence shown here is derived from an EMBL/GenBank/DDBJ whole genome shotgun (WGS) entry which is preliminary data.</text>
</comment>
<keyword evidence="2" id="KW-1185">Reference proteome</keyword>
<dbReference type="InterPro" id="IPR008928">
    <property type="entry name" value="6-hairpin_glycosidase_sf"/>
</dbReference>
<accession>A0ABV1L0U1</accession>
<proteinExistence type="predicted"/>
<evidence type="ECO:0000313" key="1">
    <source>
        <dbReference type="EMBL" id="MEQ4485883.1"/>
    </source>
</evidence>
<dbReference type="RefSeq" id="WP_232188361.1">
    <property type="nucleotide sequence ID" value="NZ_JAIOAP010000016.1"/>
</dbReference>
<evidence type="ECO:0008006" key="3">
    <source>
        <dbReference type="Google" id="ProtNLM"/>
    </source>
</evidence>
<evidence type="ECO:0000313" key="2">
    <source>
        <dbReference type="Proteomes" id="UP001493487"/>
    </source>
</evidence>
<dbReference type="EMBL" id="JASKHM010000017">
    <property type="protein sequence ID" value="MEQ4485883.1"/>
    <property type="molecule type" value="Genomic_DNA"/>
</dbReference>
<reference evidence="1 2" key="1">
    <citation type="journal article" date="2023" name="Genome Announc.">
        <title>Pan-Genome Analyses of the Genus Cohnella and Proposal of the Novel Species Cohnella silvisoli sp. nov., Isolated from Forest Soil.</title>
        <authorList>
            <person name="Wang C."/>
            <person name="Mao L."/>
            <person name="Bao G."/>
            <person name="Zhu H."/>
        </authorList>
    </citation>
    <scope>NUCLEOTIDE SEQUENCE [LARGE SCALE GENOMIC DNA]</scope>
    <source>
        <strain evidence="1 2">NL03-T5-1</strain>
    </source>
</reference>